<keyword evidence="5 8" id="KW-0067">ATP-binding</keyword>
<evidence type="ECO:0000313" key="10">
    <source>
        <dbReference type="EMBL" id="MBF6301781.1"/>
    </source>
</evidence>
<dbReference type="InterPro" id="IPR033756">
    <property type="entry name" value="YlxH/NBP35"/>
</dbReference>
<evidence type="ECO:0000259" key="9">
    <source>
        <dbReference type="Pfam" id="PF01883"/>
    </source>
</evidence>
<proteinExistence type="inferred from homology"/>
<evidence type="ECO:0000256" key="7">
    <source>
        <dbReference type="ARBA" id="ARBA00023014"/>
    </source>
</evidence>
<comment type="similarity">
    <text evidence="2">In the C-terminal section; belongs to the Mrp/NBP35 ATP-binding proteins family.</text>
</comment>
<evidence type="ECO:0000256" key="1">
    <source>
        <dbReference type="ARBA" id="ARBA00007352"/>
    </source>
</evidence>
<gene>
    <name evidence="10" type="ORF">IU459_30190</name>
</gene>
<dbReference type="SUPFAM" id="SSF117916">
    <property type="entry name" value="Fe-S cluster assembly (FSCA) domain-like"/>
    <property type="match status" value="1"/>
</dbReference>
<keyword evidence="6 8" id="KW-0408">Iron</keyword>
<accession>A0ABS0CZG0</accession>
<dbReference type="Proteomes" id="UP000702209">
    <property type="component" value="Unassembled WGS sequence"/>
</dbReference>
<dbReference type="SUPFAM" id="SSF52540">
    <property type="entry name" value="P-loop containing nucleoside triphosphate hydrolases"/>
    <property type="match status" value="1"/>
</dbReference>
<dbReference type="InterPro" id="IPR002744">
    <property type="entry name" value="MIP18-like"/>
</dbReference>
<dbReference type="PANTHER" id="PTHR42961:SF2">
    <property type="entry name" value="IRON-SULFUR PROTEIN NUBPL"/>
    <property type="match status" value="1"/>
</dbReference>
<evidence type="ECO:0000256" key="8">
    <source>
        <dbReference type="HAMAP-Rule" id="MF_02040"/>
    </source>
</evidence>
<dbReference type="Pfam" id="PF10609">
    <property type="entry name" value="ParA"/>
    <property type="match status" value="1"/>
</dbReference>
<dbReference type="HAMAP" id="MF_02040">
    <property type="entry name" value="Mrp_NBP35"/>
    <property type="match status" value="1"/>
</dbReference>
<organism evidence="10 11">
    <name type="scientific">Nocardia amamiensis</name>
    <dbReference type="NCBI Taxonomy" id="404578"/>
    <lineage>
        <taxon>Bacteria</taxon>
        <taxon>Bacillati</taxon>
        <taxon>Actinomycetota</taxon>
        <taxon>Actinomycetes</taxon>
        <taxon>Mycobacteriales</taxon>
        <taxon>Nocardiaceae</taxon>
        <taxon>Nocardia</taxon>
    </lineage>
</organism>
<evidence type="ECO:0000256" key="2">
    <source>
        <dbReference type="ARBA" id="ARBA00008205"/>
    </source>
</evidence>
<dbReference type="GO" id="GO:0005524">
    <property type="term" value="F:ATP binding"/>
    <property type="evidence" value="ECO:0007669"/>
    <property type="project" value="UniProtKB-KW"/>
</dbReference>
<dbReference type="InterPro" id="IPR027417">
    <property type="entry name" value="P-loop_NTPase"/>
</dbReference>
<dbReference type="InterPro" id="IPR019591">
    <property type="entry name" value="Mrp/NBP35_ATP-bd"/>
</dbReference>
<keyword evidence="8" id="KW-0378">Hydrolase</keyword>
<dbReference type="EMBL" id="JADLQX010000032">
    <property type="protein sequence ID" value="MBF6301781.1"/>
    <property type="molecule type" value="Genomic_DNA"/>
</dbReference>
<dbReference type="RefSeq" id="WP_195132998.1">
    <property type="nucleotide sequence ID" value="NZ_JADLQX010000032.1"/>
</dbReference>
<dbReference type="InterPro" id="IPR044304">
    <property type="entry name" value="NUBPL-like"/>
</dbReference>
<dbReference type="PANTHER" id="PTHR42961">
    <property type="entry name" value="IRON-SULFUR PROTEIN NUBPL"/>
    <property type="match status" value="1"/>
</dbReference>
<dbReference type="Gene3D" id="3.30.300.130">
    <property type="entry name" value="Fe-S cluster assembly (FSCA)"/>
    <property type="match status" value="1"/>
</dbReference>
<feature type="domain" description="MIP18 family-like" evidence="9">
    <location>
        <begin position="9"/>
        <end position="81"/>
    </location>
</feature>
<keyword evidence="11" id="KW-1185">Reference proteome</keyword>
<sequence>MTNTSATMERIRTALARVEDPEIHRPITELNMVSGIAIDEARQVTVEILLTVSTCPMRDRILQDVRAAVLALPDIASVTVEFGVMSGEQRAALGKQIRGDDEIPFAEPGSRTRVLCVASGKGGVGKSSVTVNLAVAMAQRGLRIGILDADIHGHSIPAMLGCTSGPTQVDRMMMPPTALGVRLMSVGMFLAGNEPVVWRGPMLHRALRQFLADVYWGELDVLLVDLPPGTGDIAISLAQLLPTAELLVVTTPQQTAARIAERAGAVAAKTGQRVIGVIENMSWYQAPSGARISLFGSGGGAMVSRGLTEILGTDCPVLGRIPFDPDVCATGDRGTPMVLAEPGSAAAKAFFALADLLTAPRESIIGKRLMVSPVEEPA</sequence>
<keyword evidence="4 8" id="KW-0547">Nucleotide-binding</keyword>
<evidence type="ECO:0000256" key="3">
    <source>
        <dbReference type="ARBA" id="ARBA00022723"/>
    </source>
</evidence>
<keyword evidence="3 8" id="KW-0479">Metal-binding</keyword>
<name>A0ABS0CZG0_9NOCA</name>
<evidence type="ECO:0000256" key="5">
    <source>
        <dbReference type="ARBA" id="ARBA00022840"/>
    </source>
</evidence>
<evidence type="ECO:0000256" key="6">
    <source>
        <dbReference type="ARBA" id="ARBA00023004"/>
    </source>
</evidence>
<feature type="binding site" evidence="8">
    <location>
        <begin position="120"/>
        <end position="127"/>
    </location>
    <ligand>
        <name>ATP</name>
        <dbReference type="ChEBI" id="CHEBI:30616"/>
    </ligand>
</feature>
<evidence type="ECO:0000256" key="4">
    <source>
        <dbReference type="ARBA" id="ARBA00022741"/>
    </source>
</evidence>
<comment type="similarity">
    <text evidence="8">Belongs to the Mrp/NBP35 ATP-binding proteins family.</text>
</comment>
<comment type="subunit">
    <text evidence="8">Homodimer.</text>
</comment>
<keyword evidence="7 8" id="KW-0411">Iron-sulfur</keyword>
<comment type="similarity">
    <text evidence="1">In the N-terminal section; belongs to the MIP18 family.</text>
</comment>
<reference evidence="10 11" key="1">
    <citation type="submission" date="2020-10" db="EMBL/GenBank/DDBJ databases">
        <title>Identification of Nocardia species via Next-generation sequencing and recognition of intraspecies genetic diversity.</title>
        <authorList>
            <person name="Li P."/>
            <person name="Li P."/>
            <person name="Lu B."/>
        </authorList>
    </citation>
    <scope>NUCLEOTIDE SEQUENCE [LARGE SCALE GENOMIC DNA]</scope>
    <source>
        <strain evidence="10 11">BJ06-0157</strain>
    </source>
</reference>
<evidence type="ECO:0000313" key="11">
    <source>
        <dbReference type="Proteomes" id="UP000702209"/>
    </source>
</evidence>
<comment type="function">
    <text evidence="8">Binds and transfers iron-sulfur (Fe-S) clusters to target apoproteins. Can hydrolyze ATP.</text>
</comment>
<dbReference type="InterPro" id="IPR000808">
    <property type="entry name" value="Mrp-like_CS"/>
</dbReference>
<dbReference type="Gene3D" id="3.40.50.300">
    <property type="entry name" value="P-loop containing nucleotide triphosphate hydrolases"/>
    <property type="match status" value="1"/>
</dbReference>
<dbReference type="InterPro" id="IPR034904">
    <property type="entry name" value="FSCA_dom_sf"/>
</dbReference>
<dbReference type="CDD" id="cd02037">
    <property type="entry name" value="Mrp_NBP35"/>
    <property type="match status" value="1"/>
</dbReference>
<dbReference type="Pfam" id="PF01883">
    <property type="entry name" value="FeS_assembly_P"/>
    <property type="match status" value="1"/>
</dbReference>
<protein>
    <recommendedName>
        <fullName evidence="8">Iron-sulfur cluster carrier protein</fullName>
    </recommendedName>
</protein>
<comment type="caution">
    <text evidence="10">The sequence shown here is derived from an EMBL/GenBank/DDBJ whole genome shotgun (WGS) entry which is preliminary data.</text>
</comment>
<dbReference type="PROSITE" id="PS01215">
    <property type="entry name" value="MRP"/>
    <property type="match status" value="1"/>
</dbReference>